<sequence>MSSKPDDVFSLTKEEEASRVTGRMYIPKIISQGPAKEWIERRRLTIRPWASFVDQKRFSRPKNFGEMCKRLVKNVEYFQSNYVFVFLGLIVYCV</sequence>
<dbReference type="Proteomes" id="UP000287033">
    <property type="component" value="Unassembled WGS sequence"/>
</dbReference>
<keyword evidence="4" id="KW-0812">Transmembrane</keyword>
<evidence type="ECO:0000256" key="3">
    <source>
        <dbReference type="ARBA" id="ARBA00006483"/>
    </source>
</evidence>
<evidence type="ECO:0000256" key="7">
    <source>
        <dbReference type="RuleBase" id="RU363107"/>
    </source>
</evidence>
<evidence type="ECO:0000313" key="9">
    <source>
        <dbReference type="Proteomes" id="UP000287033"/>
    </source>
</evidence>
<gene>
    <name evidence="8" type="ORF">chiPu_0021492</name>
</gene>
<dbReference type="PANTHER" id="PTHR19317:SF0">
    <property type="entry name" value="PRENYLATED RAB ACCEPTOR PROTEIN 1"/>
    <property type="match status" value="1"/>
</dbReference>
<dbReference type="STRING" id="137246.A0A401RG64"/>
<name>A0A401RG64_CHIPU</name>
<dbReference type="EMBL" id="BEZZ01004024">
    <property type="protein sequence ID" value="GCC17139.1"/>
    <property type="molecule type" value="Genomic_DNA"/>
</dbReference>
<accession>A0A401RG64</accession>
<keyword evidence="9" id="KW-1185">Reference proteome</keyword>
<evidence type="ECO:0000256" key="5">
    <source>
        <dbReference type="ARBA" id="ARBA00022989"/>
    </source>
</evidence>
<keyword evidence="5" id="KW-1133">Transmembrane helix</keyword>
<comment type="caution">
    <text evidence="8">The sequence shown here is derived from an EMBL/GenBank/DDBJ whole genome shotgun (WGS) entry which is preliminary data.</text>
</comment>
<dbReference type="AlphaFoldDB" id="A0A401RG64"/>
<evidence type="ECO:0000256" key="1">
    <source>
        <dbReference type="ARBA" id="ARBA00004141"/>
    </source>
</evidence>
<reference evidence="8 9" key="1">
    <citation type="journal article" date="2018" name="Nat. Ecol. Evol.">
        <title>Shark genomes provide insights into elasmobranch evolution and the origin of vertebrates.</title>
        <authorList>
            <person name="Hara Y"/>
            <person name="Yamaguchi K"/>
            <person name="Onimaru K"/>
            <person name="Kadota M"/>
            <person name="Koyanagi M"/>
            <person name="Keeley SD"/>
            <person name="Tatsumi K"/>
            <person name="Tanaka K"/>
            <person name="Motone F"/>
            <person name="Kageyama Y"/>
            <person name="Nozu R"/>
            <person name="Adachi N"/>
            <person name="Nishimura O"/>
            <person name="Nakagawa R"/>
            <person name="Tanegashima C"/>
            <person name="Kiyatake I"/>
            <person name="Matsumoto R"/>
            <person name="Murakumo K"/>
            <person name="Nishida K"/>
            <person name="Terakita A"/>
            <person name="Kuratani S"/>
            <person name="Sato K"/>
            <person name="Hyodo S Kuraku.S."/>
        </authorList>
    </citation>
    <scope>NUCLEOTIDE SEQUENCE [LARGE SCALE GENOMIC DNA]</scope>
</reference>
<protein>
    <recommendedName>
        <fullName evidence="7">PRA1 family protein</fullName>
    </recommendedName>
</protein>
<evidence type="ECO:0000256" key="2">
    <source>
        <dbReference type="ARBA" id="ARBA00004234"/>
    </source>
</evidence>
<dbReference type="OrthoDB" id="63113at2759"/>
<comment type="similarity">
    <text evidence="3 7">Belongs to the PRA1 family.</text>
</comment>
<dbReference type="GO" id="GO:0008021">
    <property type="term" value="C:synaptic vesicle"/>
    <property type="evidence" value="ECO:0007669"/>
    <property type="project" value="UniProtKB-SubCell"/>
</dbReference>
<evidence type="ECO:0000256" key="6">
    <source>
        <dbReference type="ARBA" id="ARBA00023136"/>
    </source>
</evidence>
<comment type="subcellular location">
    <subcellularLocation>
        <location evidence="2">Cytoplasmic vesicle</location>
        <location evidence="2">Secretory vesicle</location>
        <location evidence="2">Synaptic vesicle</location>
    </subcellularLocation>
    <subcellularLocation>
        <location evidence="1 7">Membrane</location>
        <topology evidence="1 7">Multi-pass membrane protein</topology>
    </subcellularLocation>
</comment>
<dbReference type="Pfam" id="PF03208">
    <property type="entry name" value="PRA1"/>
    <property type="match status" value="1"/>
</dbReference>
<dbReference type="GO" id="GO:0016020">
    <property type="term" value="C:membrane"/>
    <property type="evidence" value="ECO:0007669"/>
    <property type="project" value="UniProtKB-SubCell"/>
</dbReference>
<keyword evidence="6" id="KW-0472">Membrane</keyword>
<evidence type="ECO:0000313" key="8">
    <source>
        <dbReference type="EMBL" id="GCC17139.1"/>
    </source>
</evidence>
<proteinExistence type="inferred from homology"/>
<evidence type="ECO:0000256" key="4">
    <source>
        <dbReference type="ARBA" id="ARBA00022692"/>
    </source>
</evidence>
<dbReference type="GO" id="GO:0005794">
    <property type="term" value="C:Golgi apparatus"/>
    <property type="evidence" value="ECO:0007669"/>
    <property type="project" value="TreeGrafter"/>
</dbReference>
<dbReference type="InterPro" id="IPR004895">
    <property type="entry name" value="Prenylated_rab_accept_PRA1"/>
</dbReference>
<dbReference type="OMA" id="GRMYIPK"/>
<dbReference type="PANTHER" id="PTHR19317">
    <property type="entry name" value="PRENYLATED RAB ACCEPTOR 1-RELATED"/>
    <property type="match status" value="1"/>
</dbReference>
<organism evidence="8 9">
    <name type="scientific">Chiloscyllium punctatum</name>
    <name type="common">Brownbanded bambooshark</name>
    <name type="synonym">Hemiscyllium punctatum</name>
    <dbReference type="NCBI Taxonomy" id="137246"/>
    <lineage>
        <taxon>Eukaryota</taxon>
        <taxon>Metazoa</taxon>
        <taxon>Chordata</taxon>
        <taxon>Craniata</taxon>
        <taxon>Vertebrata</taxon>
        <taxon>Chondrichthyes</taxon>
        <taxon>Elasmobranchii</taxon>
        <taxon>Galeomorphii</taxon>
        <taxon>Galeoidea</taxon>
        <taxon>Orectolobiformes</taxon>
        <taxon>Hemiscylliidae</taxon>
        <taxon>Chiloscyllium</taxon>
    </lineage>
</organism>